<feature type="region of interest" description="Disordered" evidence="1">
    <location>
        <begin position="89"/>
        <end position="110"/>
    </location>
</feature>
<dbReference type="Proteomes" id="UP000054097">
    <property type="component" value="Unassembled WGS sequence"/>
</dbReference>
<dbReference type="EMBL" id="KN824286">
    <property type="protein sequence ID" value="KIM30031.1"/>
    <property type="molecule type" value="Genomic_DNA"/>
</dbReference>
<feature type="compositionally biased region" description="Polar residues" evidence="1">
    <location>
        <begin position="89"/>
        <end position="103"/>
    </location>
</feature>
<feature type="compositionally biased region" description="Basic residues" evidence="1">
    <location>
        <begin position="402"/>
        <end position="416"/>
    </location>
</feature>
<dbReference type="AlphaFoldDB" id="A0A0C3BEZ6"/>
<evidence type="ECO:0000313" key="3">
    <source>
        <dbReference type="Proteomes" id="UP000054097"/>
    </source>
</evidence>
<sequence>MRCNTVYGQHKRPQVALPVIPKLPSHPLSLIYFPRALYKMTSPQHKETLDLISELLVETESTPQRVRGLPTAEWSSTDLSFPFLFPSMSTPGSSRPQTLSNVPDSPLGTRATKAELDSPIRFIGRSPFMPATPGHPRSCSGLFCYFFVSEAGTFCSTCKDMYASTPPRREELWQWSSLSAFTSPAGQHPAFASGSADCRPLDLDLDPIANLARLESEPSAGADIGAASPKLGAARTPGIGDGGAIEETNISSATDDGEQSTLEESPWAASIPLPESDDEAEAEEGDGEQPQASTSNEGFSSFIHPDAPAWQWERESAVKRMIERLSFGDKAGSTHRLEGLFPPQQRHVQLADGKYRCRATAGLDKATDRWSIYRCKHTAYKHLNDYRRHLTSKHLGDERAEVRHKKNNGSSHKRKTRKDDDEDEWGVRRGQSKRRNKMALIRSACHTFRAELELWNSTIPERHVDN</sequence>
<reference evidence="3" key="2">
    <citation type="submission" date="2015-01" db="EMBL/GenBank/DDBJ databases">
        <title>Evolutionary Origins and Diversification of the Mycorrhizal Mutualists.</title>
        <authorList>
            <consortium name="DOE Joint Genome Institute"/>
            <consortium name="Mycorrhizal Genomics Consortium"/>
            <person name="Kohler A."/>
            <person name="Kuo A."/>
            <person name="Nagy L.G."/>
            <person name="Floudas D."/>
            <person name="Copeland A."/>
            <person name="Barry K.W."/>
            <person name="Cichocki N."/>
            <person name="Veneault-Fourrey C."/>
            <person name="LaButti K."/>
            <person name="Lindquist E.A."/>
            <person name="Lipzen A."/>
            <person name="Lundell T."/>
            <person name="Morin E."/>
            <person name="Murat C."/>
            <person name="Riley R."/>
            <person name="Ohm R."/>
            <person name="Sun H."/>
            <person name="Tunlid A."/>
            <person name="Henrissat B."/>
            <person name="Grigoriev I.V."/>
            <person name="Hibbett D.S."/>
            <person name="Martin F."/>
        </authorList>
    </citation>
    <scope>NUCLEOTIDE SEQUENCE [LARGE SCALE GENOMIC DNA]</scope>
    <source>
        <strain evidence="3">MAFF 305830</strain>
    </source>
</reference>
<feature type="region of interest" description="Disordered" evidence="1">
    <location>
        <begin position="220"/>
        <end position="304"/>
    </location>
</feature>
<keyword evidence="3" id="KW-1185">Reference proteome</keyword>
<feature type="region of interest" description="Disordered" evidence="1">
    <location>
        <begin position="395"/>
        <end position="433"/>
    </location>
</feature>
<feature type="compositionally biased region" description="Polar residues" evidence="1">
    <location>
        <begin position="248"/>
        <end position="263"/>
    </location>
</feature>
<proteinExistence type="predicted"/>
<evidence type="ECO:0000256" key="1">
    <source>
        <dbReference type="SAM" id="MobiDB-lite"/>
    </source>
</evidence>
<evidence type="ECO:0000313" key="2">
    <source>
        <dbReference type="EMBL" id="KIM30031.1"/>
    </source>
</evidence>
<feature type="compositionally biased region" description="Polar residues" evidence="1">
    <location>
        <begin position="290"/>
        <end position="299"/>
    </location>
</feature>
<accession>A0A0C3BEZ6</accession>
<dbReference type="HOGENOM" id="CLU_608545_0_0_1"/>
<gene>
    <name evidence="2" type="ORF">M408DRAFT_304042</name>
</gene>
<reference evidence="2 3" key="1">
    <citation type="submission" date="2014-04" db="EMBL/GenBank/DDBJ databases">
        <authorList>
            <consortium name="DOE Joint Genome Institute"/>
            <person name="Kuo A."/>
            <person name="Zuccaro A."/>
            <person name="Kohler A."/>
            <person name="Nagy L.G."/>
            <person name="Floudas D."/>
            <person name="Copeland A."/>
            <person name="Barry K.W."/>
            <person name="Cichocki N."/>
            <person name="Veneault-Fourrey C."/>
            <person name="LaButti K."/>
            <person name="Lindquist E.A."/>
            <person name="Lipzen A."/>
            <person name="Lundell T."/>
            <person name="Morin E."/>
            <person name="Murat C."/>
            <person name="Sun H."/>
            <person name="Tunlid A."/>
            <person name="Henrissat B."/>
            <person name="Grigoriev I.V."/>
            <person name="Hibbett D.S."/>
            <person name="Martin F."/>
            <person name="Nordberg H.P."/>
            <person name="Cantor M.N."/>
            <person name="Hua S.X."/>
        </authorList>
    </citation>
    <scope>NUCLEOTIDE SEQUENCE [LARGE SCALE GENOMIC DNA]</scope>
    <source>
        <strain evidence="2 3">MAFF 305830</strain>
    </source>
</reference>
<feature type="compositionally biased region" description="Acidic residues" evidence="1">
    <location>
        <begin position="275"/>
        <end position="287"/>
    </location>
</feature>
<organism evidence="2 3">
    <name type="scientific">Serendipita vermifera MAFF 305830</name>
    <dbReference type="NCBI Taxonomy" id="933852"/>
    <lineage>
        <taxon>Eukaryota</taxon>
        <taxon>Fungi</taxon>
        <taxon>Dikarya</taxon>
        <taxon>Basidiomycota</taxon>
        <taxon>Agaricomycotina</taxon>
        <taxon>Agaricomycetes</taxon>
        <taxon>Sebacinales</taxon>
        <taxon>Serendipitaceae</taxon>
        <taxon>Serendipita</taxon>
    </lineage>
</organism>
<name>A0A0C3BEZ6_SERVB</name>
<protein>
    <submittedName>
        <fullName evidence="2">Uncharacterized protein</fullName>
    </submittedName>
</protein>